<protein>
    <submittedName>
        <fullName evidence="1">Uncharacterized protein</fullName>
    </submittedName>
</protein>
<gene>
    <name evidence="1" type="ORF">LCGC14_1141380</name>
</gene>
<comment type="caution">
    <text evidence="1">The sequence shown here is derived from an EMBL/GenBank/DDBJ whole genome shotgun (WGS) entry which is preliminary data.</text>
</comment>
<proteinExistence type="predicted"/>
<sequence length="36" mass="4355">MGTFSSEQEDPYLFLKELSLLFLETIKKRFKIKNFL</sequence>
<dbReference type="EMBL" id="LAZR01005418">
    <property type="protein sequence ID" value="KKN00085.1"/>
    <property type="molecule type" value="Genomic_DNA"/>
</dbReference>
<dbReference type="AlphaFoldDB" id="A0A0F9LY45"/>
<evidence type="ECO:0000313" key="1">
    <source>
        <dbReference type="EMBL" id="KKN00085.1"/>
    </source>
</evidence>
<organism evidence="1">
    <name type="scientific">marine sediment metagenome</name>
    <dbReference type="NCBI Taxonomy" id="412755"/>
    <lineage>
        <taxon>unclassified sequences</taxon>
        <taxon>metagenomes</taxon>
        <taxon>ecological metagenomes</taxon>
    </lineage>
</organism>
<accession>A0A0F9LY45</accession>
<reference evidence="1" key="1">
    <citation type="journal article" date="2015" name="Nature">
        <title>Complex archaea that bridge the gap between prokaryotes and eukaryotes.</title>
        <authorList>
            <person name="Spang A."/>
            <person name="Saw J.H."/>
            <person name="Jorgensen S.L."/>
            <person name="Zaremba-Niedzwiedzka K."/>
            <person name="Martijn J."/>
            <person name="Lind A.E."/>
            <person name="van Eijk R."/>
            <person name="Schleper C."/>
            <person name="Guy L."/>
            <person name="Ettema T.J."/>
        </authorList>
    </citation>
    <scope>NUCLEOTIDE SEQUENCE</scope>
</reference>
<name>A0A0F9LY45_9ZZZZ</name>